<dbReference type="RefSeq" id="WP_078424515.1">
    <property type="nucleotide sequence ID" value="NZ_CP017258.1"/>
</dbReference>
<gene>
    <name evidence="2" type="ORF">CPIN18021_0901</name>
</gene>
<proteinExistence type="predicted"/>
<evidence type="ECO:0000313" key="3">
    <source>
        <dbReference type="Proteomes" id="UP000190868"/>
    </source>
</evidence>
<reference evidence="3" key="1">
    <citation type="submission" date="2016-09" db="EMBL/GenBank/DDBJ databases">
        <title>Comparative genomics of the Campylobacter concisus group.</title>
        <authorList>
            <person name="Miller W.G."/>
            <person name="Yee E."/>
            <person name="Chapman M.H."/>
            <person name="Huynh S."/>
            <person name="Bono J.L."/>
            <person name="On S.L.W."/>
            <person name="StLeger J."/>
            <person name="Foster G."/>
            <person name="Parker C.T."/>
        </authorList>
    </citation>
    <scope>NUCLEOTIDE SEQUENCE [LARGE SCALE GENOMIC DNA]</scope>
    <source>
        <strain evidence="3">RM18021</strain>
    </source>
</reference>
<dbReference type="EMBL" id="CP017258">
    <property type="protein sequence ID" value="AQW87710.1"/>
    <property type="molecule type" value="Genomic_DNA"/>
</dbReference>
<dbReference type="InterPro" id="IPR000014">
    <property type="entry name" value="PAS"/>
</dbReference>
<accession>A0A1S6U7R0</accession>
<feature type="domain" description="PAS" evidence="1">
    <location>
        <begin position="23"/>
        <end position="74"/>
    </location>
</feature>
<dbReference type="NCBIfam" id="TIGR00229">
    <property type="entry name" value="sensory_box"/>
    <property type="match status" value="1"/>
</dbReference>
<name>A0A1S6U7R0_9BACT</name>
<dbReference type="Gene3D" id="3.30.450.20">
    <property type="entry name" value="PAS domain"/>
    <property type="match status" value="1"/>
</dbReference>
<dbReference type="SUPFAM" id="SSF55785">
    <property type="entry name" value="PYP-like sensor domain (PAS domain)"/>
    <property type="match status" value="1"/>
</dbReference>
<dbReference type="Proteomes" id="UP000190868">
    <property type="component" value="Chromosome"/>
</dbReference>
<dbReference type="CDD" id="cd00130">
    <property type="entry name" value="PAS"/>
    <property type="match status" value="1"/>
</dbReference>
<dbReference type="InterPro" id="IPR013655">
    <property type="entry name" value="PAS_fold_3"/>
</dbReference>
<protein>
    <submittedName>
        <fullName evidence="2">PAS sensor-containing signal-transduction protein</fullName>
    </submittedName>
</protein>
<evidence type="ECO:0000313" key="2">
    <source>
        <dbReference type="EMBL" id="AQW87710.1"/>
    </source>
</evidence>
<dbReference type="AlphaFoldDB" id="A0A1S6U7R0"/>
<keyword evidence="3" id="KW-1185">Reference proteome</keyword>
<organism evidence="2 3">
    <name type="scientific">Campylobacter pinnipediorum subsp. caledonicus</name>
    <dbReference type="NCBI Taxonomy" id="1874362"/>
    <lineage>
        <taxon>Bacteria</taxon>
        <taxon>Pseudomonadati</taxon>
        <taxon>Campylobacterota</taxon>
        <taxon>Epsilonproteobacteria</taxon>
        <taxon>Campylobacterales</taxon>
        <taxon>Campylobacteraceae</taxon>
        <taxon>Campylobacter</taxon>
    </lineage>
</organism>
<dbReference type="InterPro" id="IPR035965">
    <property type="entry name" value="PAS-like_dom_sf"/>
</dbReference>
<sequence length="169" mass="19508">MSNITTNIERQVSESAFLVSKTDKSGRITYCNVPFINIVGAKGNELIGKQHNIVRHPDMPKVIFKMLWEKIESKQEIFAYVKNRSFDGSFYWVFANITASLDQSENIVGYYSVRRKPNQKALDVIKPLYEKLLNLEKNGGVDASFKYLQNLLNEKNTTYDEFVNNLQRS</sequence>
<dbReference type="PROSITE" id="PS50112">
    <property type="entry name" value="PAS"/>
    <property type="match status" value="1"/>
</dbReference>
<dbReference type="Pfam" id="PF08447">
    <property type="entry name" value="PAS_3"/>
    <property type="match status" value="1"/>
</dbReference>
<evidence type="ECO:0000259" key="1">
    <source>
        <dbReference type="PROSITE" id="PS50112"/>
    </source>
</evidence>